<protein>
    <recommendedName>
        <fullName evidence="4">Secreted protein</fullName>
    </recommendedName>
</protein>
<keyword evidence="3" id="KW-1185">Reference proteome</keyword>
<reference evidence="2" key="2">
    <citation type="journal article" date="2023" name="Int. J. Mol. Sci.">
        <title>De Novo Assembly and Annotation of 11 Diverse Shrub Willow (Salix) Genomes Reveals Novel Gene Organization in Sex-Linked Regions.</title>
        <authorList>
            <person name="Hyden B."/>
            <person name="Feng K."/>
            <person name="Yates T.B."/>
            <person name="Jawdy S."/>
            <person name="Cereghino C."/>
            <person name="Smart L.B."/>
            <person name="Muchero W."/>
        </authorList>
    </citation>
    <scope>NUCLEOTIDE SEQUENCE</scope>
    <source>
        <tissue evidence="2">Shoot tip</tissue>
    </source>
</reference>
<name>A0ABQ9AL87_9ROSI</name>
<evidence type="ECO:0008006" key="4">
    <source>
        <dbReference type="Google" id="ProtNLM"/>
    </source>
</evidence>
<sequence length="106" mass="12514">MILYFSWILILPSPLLNSKHKRICILCFRLNLEFCIKPNQGPFFHICILRNQFVFPRSKKQWPFLCIRFIPSHHDSPPKNTAGFHFSQNHHRQLVVVTFGPLLSSI</sequence>
<dbReference type="EMBL" id="JAPFFI010000018">
    <property type="protein sequence ID" value="KAJ6349045.1"/>
    <property type="molecule type" value="Genomic_DNA"/>
</dbReference>
<proteinExistence type="predicted"/>
<comment type="caution">
    <text evidence="2">The sequence shown here is derived from an EMBL/GenBank/DDBJ whole genome shotgun (WGS) entry which is preliminary data.</text>
</comment>
<evidence type="ECO:0000256" key="1">
    <source>
        <dbReference type="SAM" id="SignalP"/>
    </source>
</evidence>
<evidence type="ECO:0000313" key="2">
    <source>
        <dbReference type="EMBL" id="KAJ6349045.1"/>
    </source>
</evidence>
<organism evidence="2 3">
    <name type="scientific">Salix suchowensis</name>
    <dbReference type="NCBI Taxonomy" id="1278906"/>
    <lineage>
        <taxon>Eukaryota</taxon>
        <taxon>Viridiplantae</taxon>
        <taxon>Streptophyta</taxon>
        <taxon>Embryophyta</taxon>
        <taxon>Tracheophyta</taxon>
        <taxon>Spermatophyta</taxon>
        <taxon>Magnoliopsida</taxon>
        <taxon>eudicotyledons</taxon>
        <taxon>Gunneridae</taxon>
        <taxon>Pentapetalae</taxon>
        <taxon>rosids</taxon>
        <taxon>fabids</taxon>
        <taxon>Malpighiales</taxon>
        <taxon>Salicaceae</taxon>
        <taxon>Saliceae</taxon>
        <taxon>Salix</taxon>
    </lineage>
</organism>
<dbReference type="Proteomes" id="UP001141253">
    <property type="component" value="Chromosome 19"/>
</dbReference>
<accession>A0ABQ9AL87</accession>
<evidence type="ECO:0000313" key="3">
    <source>
        <dbReference type="Proteomes" id="UP001141253"/>
    </source>
</evidence>
<feature type="signal peptide" evidence="1">
    <location>
        <begin position="1"/>
        <end position="18"/>
    </location>
</feature>
<gene>
    <name evidence="2" type="ORF">OIU77_006602</name>
</gene>
<keyword evidence="1" id="KW-0732">Signal</keyword>
<feature type="chain" id="PRO_5046811981" description="Secreted protein" evidence="1">
    <location>
        <begin position="19"/>
        <end position="106"/>
    </location>
</feature>
<reference evidence="2" key="1">
    <citation type="submission" date="2022-10" db="EMBL/GenBank/DDBJ databases">
        <authorList>
            <person name="Hyden B.L."/>
            <person name="Feng K."/>
            <person name="Yates T."/>
            <person name="Jawdy S."/>
            <person name="Smart L.B."/>
            <person name="Muchero W."/>
        </authorList>
    </citation>
    <scope>NUCLEOTIDE SEQUENCE</scope>
    <source>
        <tissue evidence="2">Shoot tip</tissue>
    </source>
</reference>